<accession>A0A1I7CW55</accession>
<evidence type="ECO:0000313" key="1">
    <source>
        <dbReference type="EMBL" id="SFU03682.1"/>
    </source>
</evidence>
<dbReference type="EMBL" id="FPAQ01000067">
    <property type="protein sequence ID" value="SFU03682.1"/>
    <property type="molecule type" value="Genomic_DNA"/>
</dbReference>
<gene>
    <name evidence="1" type="ORF">SAMN04487956_1678</name>
</gene>
<dbReference type="AlphaFoldDB" id="A0A1I7CW55"/>
<reference evidence="1 2" key="1">
    <citation type="submission" date="2016-10" db="EMBL/GenBank/DDBJ databases">
        <authorList>
            <person name="de Groot N.N."/>
        </authorList>
    </citation>
    <scope>NUCLEOTIDE SEQUENCE [LARGE SCALE GENOMIC DNA]</scope>
    <source>
        <strain evidence="1 2">CGMCC 1.6493</strain>
    </source>
</reference>
<proteinExistence type="predicted"/>
<evidence type="ECO:0000313" key="2">
    <source>
        <dbReference type="Proteomes" id="UP000199594"/>
    </source>
</evidence>
<dbReference type="Proteomes" id="UP000199594">
    <property type="component" value="Unassembled WGS sequence"/>
</dbReference>
<sequence length="268" mass="29141">MPLPHSLASFVCPGCPGSRCGLRPYRPSARTLLNAAPTPSLTGAIRFLGRRVSHVSHALLRAIPPLDSVIRMSGAAHLAGVAGFPRPKIPKRLRYSLITSSPMASSRGAWLHDTPNSTLAGRRYLLELFVDPPRLREMVPPDRSFRLSGPLRFPPAPRPQVRHAFDGHPPPAGGTLTHFRCVTGPFRLPGCPCPCRPIPVPWIGSNEAFQPRAPVASQRAELPALRDGELVTVGTRDQQQTRGWQPLAEGLAHPVVWHSSRGRGRGDT</sequence>
<name>A0A1I7CW55_9GAMM</name>
<protein>
    <submittedName>
        <fullName evidence="1">Uncharacterized protein</fullName>
    </submittedName>
</protein>
<organism evidence="1 2">
    <name type="scientific">Halomonas saccharevitans</name>
    <dbReference type="NCBI Taxonomy" id="416872"/>
    <lineage>
        <taxon>Bacteria</taxon>
        <taxon>Pseudomonadati</taxon>
        <taxon>Pseudomonadota</taxon>
        <taxon>Gammaproteobacteria</taxon>
        <taxon>Oceanospirillales</taxon>
        <taxon>Halomonadaceae</taxon>
        <taxon>Halomonas</taxon>
    </lineage>
</organism>